<evidence type="ECO:0000256" key="1">
    <source>
        <dbReference type="SAM" id="MobiDB-lite"/>
    </source>
</evidence>
<feature type="region of interest" description="Disordered" evidence="1">
    <location>
        <begin position="81"/>
        <end position="102"/>
    </location>
</feature>
<dbReference type="AlphaFoldDB" id="A0ABD2XEZ3"/>
<protein>
    <submittedName>
        <fullName evidence="2">Uncharacterized protein</fullName>
    </submittedName>
</protein>
<sequence length="102" mass="11172">MTIELRAQQLYACADCVLYTNTCTFCAVRCSKHASSRLSNSYCSRAIMHLVCVCVSLSRLLPRTLIVRSNRCAEFQSSACRASSSQAPPSVRAARGTHIPDV</sequence>
<keyword evidence="3" id="KW-1185">Reference proteome</keyword>
<dbReference type="Proteomes" id="UP001627154">
    <property type="component" value="Unassembled WGS sequence"/>
</dbReference>
<evidence type="ECO:0000313" key="2">
    <source>
        <dbReference type="EMBL" id="KAL3403423.1"/>
    </source>
</evidence>
<evidence type="ECO:0000313" key="3">
    <source>
        <dbReference type="Proteomes" id="UP001627154"/>
    </source>
</evidence>
<reference evidence="2 3" key="1">
    <citation type="journal article" date="2024" name="bioRxiv">
        <title>A reference genome for Trichogramma kaykai: A tiny desert-dwelling parasitoid wasp with competing sex-ratio distorters.</title>
        <authorList>
            <person name="Culotta J."/>
            <person name="Lindsey A.R."/>
        </authorList>
    </citation>
    <scope>NUCLEOTIDE SEQUENCE [LARGE SCALE GENOMIC DNA]</scope>
    <source>
        <strain evidence="2 3">KSX58</strain>
    </source>
</reference>
<organism evidence="2 3">
    <name type="scientific">Trichogramma kaykai</name>
    <dbReference type="NCBI Taxonomy" id="54128"/>
    <lineage>
        <taxon>Eukaryota</taxon>
        <taxon>Metazoa</taxon>
        <taxon>Ecdysozoa</taxon>
        <taxon>Arthropoda</taxon>
        <taxon>Hexapoda</taxon>
        <taxon>Insecta</taxon>
        <taxon>Pterygota</taxon>
        <taxon>Neoptera</taxon>
        <taxon>Endopterygota</taxon>
        <taxon>Hymenoptera</taxon>
        <taxon>Apocrita</taxon>
        <taxon>Proctotrupomorpha</taxon>
        <taxon>Chalcidoidea</taxon>
        <taxon>Trichogrammatidae</taxon>
        <taxon>Trichogramma</taxon>
    </lineage>
</organism>
<comment type="caution">
    <text evidence="2">The sequence shown here is derived from an EMBL/GenBank/DDBJ whole genome shotgun (WGS) entry which is preliminary data.</text>
</comment>
<feature type="compositionally biased region" description="Low complexity" evidence="1">
    <location>
        <begin position="81"/>
        <end position="90"/>
    </location>
</feature>
<dbReference type="EMBL" id="JBJJXI010000030">
    <property type="protein sequence ID" value="KAL3403423.1"/>
    <property type="molecule type" value="Genomic_DNA"/>
</dbReference>
<proteinExistence type="predicted"/>
<name>A0ABD2XEZ3_9HYME</name>
<accession>A0ABD2XEZ3</accession>
<gene>
    <name evidence="2" type="ORF">TKK_003708</name>
</gene>